<feature type="compositionally biased region" description="Polar residues" evidence="1">
    <location>
        <begin position="95"/>
        <end position="107"/>
    </location>
</feature>
<evidence type="ECO:0000256" key="1">
    <source>
        <dbReference type="SAM" id="MobiDB-lite"/>
    </source>
</evidence>
<sequence>MHGLAYSSCQAHPFINNDHPAPTKHPRVRFLASPTTVLSIPALACHSMHTWYYGSPLGADERVKLAKHSVTSVHDPPVTQPCPRASMHDCRHPSCTGQSPIVTQSPHHNNRPSPIKHPTPKTVLLTDDLTAAATYTDARLPANNQPRPTQHPTMCANASSIVIVSTGPPFGPNESPKASNRPLPTKHPTVAPLTMPITSRHSPSFGDDHSVLTRHPLTMPTIRLLPSSDSPPTNDLPAPVKHPATRETTSSSLACKVVCLPYITDPSTIEPPPRLVDQPPPTKHPTTRSKPSSIITPPVSLMDDSQCLPGPWKALGNVIC</sequence>
<gene>
    <name evidence="2" type="ORF">BOTBODRAFT_177809</name>
</gene>
<organism evidence="2 3">
    <name type="scientific">Botryobasidium botryosum (strain FD-172 SS1)</name>
    <dbReference type="NCBI Taxonomy" id="930990"/>
    <lineage>
        <taxon>Eukaryota</taxon>
        <taxon>Fungi</taxon>
        <taxon>Dikarya</taxon>
        <taxon>Basidiomycota</taxon>
        <taxon>Agaricomycotina</taxon>
        <taxon>Agaricomycetes</taxon>
        <taxon>Cantharellales</taxon>
        <taxon>Botryobasidiaceae</taxon>
        <taxon>Botryobasidium</taxon>
    </lineage>
</organism>
<dbReference type="Proteomes" id="UP000027195">
    <property type="component" value="Unassembled WGS sequence"/>
</dbReference>
<dbReference type="HOGENOM" id="CLU_868753_0_0_1"/>
<dbReference type="EMBL" id="KL198063">
    <property type="protein sequence ID" value="KDQ10926.1"/>
    <property type="molecule type" value="Genomic_DNA"/>
</dbReference>
<dbReference type="AlphaFoldDB" id="A0A067MHA3"/>
<feature type="region of interest" description="Disordered" evidence="1">
    <location>
        <begin position="93"/>
        <end position="121"/>
    </location>
</feature>
<evidence type="ECO:0000313" key="2">
    <source>
        <dbReference type="EMBL" id="KDQ10926.1"/>
    </source>
</evidence>
<feature type="region of interest" description="Disordered" evidence="1">
    <location>
        <begin position="224"/>
        <end position="247"/>
    </location>
</feature>
<protein>
    <submittedName>
        <fullName evidence="2">Uncharacterized protein</fullName>
    </submittedName>
</protein>
<accession>A0A067MHA3</accession>
<dbReference type="InParanoid" id="A0A067MHA3"/>
<proteinExistence type="predicted"/>
<reference evidence="3" key="1">
    <citation type="journal article" date="2014" name="Proc. Natl. Acad. Sci. U.S.A.">
        <title>Extensive sampling of basidiomycete genomes demonstrates inadequacy of the white-rot/brown-rot paradigm for wood decay fungi.</title>
        <authorList>
            <person name="Riley R."/>
            <person name="Salamov A.A."/>
            <person name="Brown D.W."/>
            <person name="Nagy L.G."/>
            <person name="Floudas D."/>
            <person name="Held B.W."/>
            <person name="Levasseur A."/>
            <person name="Lombard V."/>
            <person name="Morin E."/>
            <person name="Otillar R."/>
            <person name="Lindquist E.A."/>
            <person name="Sun H."/>
            <person name="LaButti K.M."/>
            <person name="Schmutz J."/>
            <person name="Jabbour D."/>
            <person name="Luo H."/>
            <person name="Baker S.E."/>
            <person name="Pisabarro A.G."/>
            <person name="Walton J.D."/>
            <person name="Blanchette R.A."/>
            <person name="Henrissat B."/>
            <person name="Martin F."/>
            <person name="Cullen D."/>
            <person name="Hibbett D.S."/>
            <person name="Grigoriev I.V."/>
        </authorList>
    </citation>
    <scope>NUCLEOTIDE SEQUENCE [LARGE SCALE GENOMIC DNA]</scope>
    <source>
        <strain evidence="3">FD-172 SS1</strain>
    </source>
</reference>
<keyword evidence="3" id="KW-1185">Reference proteome</keyword>
<feature type="compositionally biased region" description="Pro residues" evidence="1">
    <location>
        <begin position="269"/>
        <end position="283"/>
    </location>
</feature>
<feature type="region of interest" description="Disordered" evidence="1">
    <location>
        <begin position="268"/>
        <end position="300"/>
    </location>
</feature>
<name>A0A067MHA3_BOTB1</name>
<evidence type="ECO:0000313" key="3">
    <source>
        <dbReference type="Proteomes" id="UP000027195"/>
    </source>
</evidence>